<comment type="caution">
    <text evidence="2">The sequence shown here is derived from an EMBL/GenBank/DDBJ whole genome shotgun (WGS) entry which is preliminary data.</text>
</comment>
<name>A0ABN9CCA0_9NEOB</name>
<dbReference type="EMBL" id="CATNWA010008788">
    <property type="protein sequence ID" value="CAI9556876.1"/>
    <property type="molecule type" value="Genomic_DNA"/>
</dbReference>
<gene>
    <name evidence="2" type="ORF">SPARVUS_LOCUS4606228</name>
</gene>
<sequence length="92" mass="10626">RVPFTGTKGPSPTSKKKQLHTITPPPPNFTLGTMQLGKYRSPGNRQTQTCPSDCQTEKRDLSLQRTRLHCSRVQWWRTLHHCIRCFALHLVM</sequence>
<evidence type="ECO:0000313" key="2">
    <source>
        <dbReference type="EMBL" id="CAI9556876.1"/>
    </source>
</evidence>
<keyword evidence="3" id="KW-1185">Reference proteome</keyword>
<feature type="region of interest" description="Disordered" evidence="1">
    <location>
        <begin position="1"/>
        <end position="29"/>
    </location>
</feature>
<organism evidence="2 3">
    <name type="scientific">Staurois parvus</name>
    <dbReference type="NCBI Taxonomy" id="386267"/>
    <lineage>
        <taxon>Eukaryota</taxon>
        <taxon>Metazoa</taxon>
        <taxon>Chordata</taxon>
        <taxon>Craniata</taxon>
        <taxon>Vertebrata</taxon>
        <taxon>Euteleostomi</taxon>
        <taxon>Amphibia</taxon>
        <taxon>Batrachia</taxon>
        <taxon>Anura</taxon>
        <taxon>Neobatrachia</taxon>
        <taxon>Ranoidea</taxon>
        <taxon>Ranidae</taxon>
        <taxon>Staurois</taxon>
    </lineage>
</organism>
<accession>A0ABN9CCA0</accession>
<proteinExistence type="predicted"/>
<feature type="non-terminal residue" evidence="2">
    <location>
        <position position="1"/>
    </location>
</feature>
<reference evidence="2" key="1">
    <citation type="submission" date="2023-05" db="EMBL/GenBank/DDBJ databases">
        <authorList>
            <person name="Stuckert A."/>
        </authorList>
    </citation>
    <scope>NUCLEOTIDE SEQUENCE</scope>
</reference>
<protein>
    <submittedName>
        <fullName evidence="2">Uncharacterized protein</fullName>
    </submittedName>
</protein>
<evidence type="ECO:0000313" key="3">
    <source>
        <dbReference type="Proteomes" id="UP001162483"/>
    </source>
</evidence>
<dbReference type="Proteomes" id="UP001162483">
    <property type="component" value="Unassembled WGS sequence"/>
</dbReference>
<evidence type="ECO:0000256" key="1">
    <source>
        <dbReference type="SAM" id="MobiDB-lite"/>
    </source>
</evidence>